<dbReference type="PANTHER" id="PTHR43094:SF1">
    <property type="entry name" value="AMINOTRANSFERASE CLASS-III"/>
    <property type="match status" value="1"/>
</dbReference>
<keyword evidence="3" id="KW-0663">Pyridoxal phosphate</keyword>
<comment type="similarity">
    <text evidence="2">Belongs to the class-III pyridoxal-phosphate-dependent aminotransferase family.</text>
</comment>
<dbReference type="InterPro" id="IPR015424">
    <property type="entry name" value="PyrdxlP-dep_Trfase"/>
</dbReference>
<evidence type="ECO:0000256" key="1">
    <source>
        <dbReference type="ARBA" id="ARBA00001933"/>
    </source>
</evidence>
<evidence type="ECO:0000256" key="3">
    <source>
        <dbReference type="ARBA" id="ARBA00022898"/>
    </source>
</evidence>
<dbReference type="SUPFAM" id="SSF88697">
    <property type="entry name" value="PUA domain-like"/>
    <property type="match status" value="1"/>
</dbReference>
<dbReference type="Gene3D" id="3.40.640.10">
    <property type="entry name" value="Type I PLP-dependent aspartate aminotransferase-like (Major domain)"/>
    <property type="match status" value="1"/>
</dbReference>
<reference evidence="6 7" key="1">
    <citation type="submission" date="2018-11" db="EMBL/GenBank/DDBJ databases">
        <title>Trebonia kvetii gen.nov., sp.nov., a novel acidophilic actinobacterium, and proposal of the new actinobacterial family Treboniaceae fam. nov.</title>
        <authorList>
            <person name="Rapoport D."/>
            <person name="Sagova-Mareckova M."/>
            <person name="Sedlacek I."/>
            <person name="Provaznik J."/>
            <person name="Kralova S."/>
            <person name="Pavlinic D."/>
            <person name="Benes V."/>
            <person name="Kopecky J."/>
        </authorList>
    </citation>
    <scope>NUCLEOTIDE SEQUENCE [LARGE SCALE GENOMIC DNA]</scope>
    <source>
        <strain evidence="6 7">15Tr583</strain>
    </source>
</reference>
<dbReference type="OrthoDB" id="4510254at2"/>
<feature type="compositionally biased region" description="Low complexity" evidence="4">
    <location>
        <begin position="164"/>
        <end position="185"/>
    </location>
</feature>
<dbReference type="Gene3D" id="3.10.400.10">
    <property type="entry name" value="Sulfate adenylyltransferase"/>
    <property type="match status" value="1"/>
</dbReference>
<dbReference type="Gene3D" id="3.90.1150.10">
    <property type="entry name" value="Aspartate Aminotransferase, domain 1"/>
    <property type="match status" value="1"/>
</dbReference>
<dbReference type="Pfam" id="PF00202">
    <property type="entry name" value="Aminotran_3"/>
    <property type="match status" value="1"/>
</dbReference>
<dbReference type="Pfam" id="PF04266">
    <property type="entry name" value="ASCH"/>
    <property type="match status" value="1"/>
</dbReference>
<protein>
    <submittedName>
        <fullName evidence="6">Aminotransferase class III-fold pyridoxal phosphate-dependent enzyme</fullName>
    </submittedName>
</protein>
<dbReference type="InterPro" id="IPR015947">
    <property type="entry name" value="PUA-like_sf"/>
</dbReference>
<sequence>MEAGRLGVMELGFPGPLRDLLVAAVLDGTKTTTTGLLADYEREGEPLPRPGDRDVVIDSAGEPVGVIETLAVRVVRVGDVDLAHAIGEGEGYESVAEWRAGHEEFWHSAEMREALGDPAFTVDDDTEAVAIEFRLLPGDGLDLPGLLSEARLGKQPQGAVVTVSSPAPSASSSGTLPSSPGSAPSALIPSSVRSLPLAVAAKGARIFDEAGLDYIDASSGPLAVTLGHAHPRVLAAIADQFSAVDYVHRTQFRNGAAERLAELVTERLGGGLGHVMFVSSGSEANEIAMKFAHLYWASQGRHDKHRFVSSSVSYHGNTAGALGASGQPRYAAPYRPLVHAGETITAPQVYRLPVPDGSTAAQVCIARLREEFARLDLRRTAAVLLEGVGGSGSGVLVPPPGFLEELRRLCDASDVLWISDEVMSGFGRTGAWFAFQHSAAVPDIVTFAKGAGGGSLPLGGAALSGKVWNQIRGVYPAMSAGHTFTNGPLACAAGIATIETLEEERLVERVARRGAQLGEELRALQAEFPFLGDVRGAGYLWGLEFVADPATAAPPDPALDITAKAIAAAAASRLIVYPARFCVDGTRGDAILIGPPLTATDEELHELIVRLRATLTALSPLFA</sequence>
<dbReference type="InterPro" id="IPR005814">
    <property type="entry name" value="Aminotrans_3"/>
</dbReference>
<keyword evidence="7" id="KW-1185">Reference proteome</keyword>
<evidence type="ECO:0000259" key="5">
    <source>
        <dbReference type="SMART" id="SM01022"/>
    </source>
</evidence>
<feature type="domain" description="ASCH" evidence="5">
    <location>
        <begin position="11"/>
        <end position="137"/>
    </location>
</feature>
<comment type="caution">
    <text evidence="6">The sequence shown here is derived from an EMBL/GenBank/DDBJ whole genome shotgun (WGS) entry which is preliminary data.</text>
</comment>
<dbReference type="GO" id="GO:0008483">
    <property type="term" value="F:transaminase activity"/>
    <property type="evidence" value="ECO:0007669"/>
    <property type="project" value="UniProtKB-KW"/>
</dbReference>
<evidence type="ECO:0000313" key="6">
    <source>
        <dbReference type="EMBL" id="TVZ05741.1"/>
    </source>
</evidence>
<dbReference type="PROSITE" id="PS00600">
    <property type="entry name" value="AA_TRANSFER_CLASS_3"/>
    <property type="match status" value="1"/>
</dbReference>
<evidence type="ECO:0000313" key="7">
    <source>
        <dbReference type="Proteomes" id="UP000460272"/>
    </source>
</evidence>
<dbReference type="InterPro" id="IPR015422">
    <property type="entry name" value="PyrdxlP-dep_Trfase_small"/>
</dbReference>
<dbReference type="AlphaFoldDB" id="A0A6P2C6P5"/>
<dbReference type="InterPro" id="IPR007374">
    <property type="entry name" value="ASCH_domain"/>
</dbReference>
<dbReference type="InterPro" id="IPR015421">
    <property type="entry name" value="PyrdxlP-dep_Trfase_major"/>
</dbReference>
<dbReference type="EMBL" id="RPFW01000002">
    <property type="protein sequence ID" value="TVZ05741.1"/>
    <property type="molecule type" value="Genomic_DNA"/>
</dbReference>
<proteinExistence type="inferred from homology"/>
<organism evidence="6 7">
    <name type="scientific">Trebonia kvetii</name>
    <dbReference type="NCBI Taxonomy" id="2480626"/>
    <lineage>
        <taxon>Bacteria</taxon>
        <taxon>Bacillati</taxon>
        <taxon>Actinomycetota</taxon>
        <taxon>Actinomycetes</taxon>
        <taxon>Streptosporangiales</taxon>
        <taxon>Treboniaceae</taxon>
        <taxon>Trebonia</taxon>
    </lineage>
</organism>
<evidence type="ECO:0000256" key="4">
    <source>
        <dbReference type="SAM" id="MobiDB-lite"/>
    </source>
</evidence>
<comment type="cofactor">
    <cofactor evidence="1">
        <name>pyridoxal 5'-phosphate</name>
        <dbReference type="ChEBI" id="CHEBI:597326"/>
    </cofactor>
</comment>
<evidence type="ECO:0000256" key="2">
    <source>
        <dbReference type="ARBA" id="ARBA00008954"/>
    </source>
</evidence>
<dbReference type="SMART" id="SM01022">
    <property type="entry name" value="ASCH"/>
    <property type="match status" value="1"/>
</dbReference>
<dbReference type="SUPFAM" id="SSF53383">
    <property type="entry name" value="PLP-dependent transferases"/>
    <property type="match status" value="1"/>
</dbReference>
<dbReference type="PANTHER" id="PTHR43094">
    <property type="entry name" value="AMINOTRANSFERASE"/>
    <property type="match status" value="1"/>
</dbReference>
<dbReference type="RefSeq" id="WP_145853441.1">
    <property type="nucleotide sequence ID" value="NZ_RPFW01000002.1"/>
</dbReference>
<keyword evidence="6" id="KW-0032">Aminotransferase</keyword>
<accession>A0A6P2C6P5</accession>
<dbReference type="Proteomes" id="UP000460272">
    <property type="component" value="Unassembled WGS sequence"/>
</dbReference>
<dbReference type="InterPro" id="IPR049704">
    <property type="entry name" value="Aminotrans_3_PPA_site"/>
</dbReference>
<keyword evidence="6" id="KW-0808">Transferase</keyword>
<name>A0A6P2C6P5_9ACTN</name>
<feature type="region of interest" description="Disordered" evidence="4">
    <location>
        <begin position="161"/>
        <end position="185"/>
    </location>
</feature>
<dbReference type="CDD" id="cd00610">
    <property type="entry name" value="OAT_like"/>
    <property type="match status" value="1"/>
</dbReference>
<dbReference type="GO" id="GO:0030170">
    <property type="term" value="F:pyridoxal phosphate binding"/>
    <property type="evidence" value="ECO:0007669"/>
    <property type="project" value="InterPro"/>
</dbReference>
<gene>
    <name evidence="6" type="ORF">EAS64_14725</name>
</gene>
<dbReference type="FunFam" id="3.40.640.10:FF:000004">
    <property type="entry name" value="Acetylornithine aminotransferase"/>
    <property type="match status" value="1"/>
</dbReference>